<proteinExistence type="predicted"/>
<evidence type="ECO:0008006" key="3">
    <source>
        <dbReference type="Google" id="ProtNLM"/>
    </source>
</evidence>
<keyword evidence="2" id="KW-1185">Reference proteome</keyword>
<protein>
    <recommendedName>
        <fullName evidence="3">Fibronectin type-III domain-containing protein</fullName>
    </recommendedName>
</protein>
<name>A0ABT6FT10_9FLAO</name>
<dbReference type="EMBL" id="JAPMUA010000003">
    <property type="protein sequence ID" value="MDG3586409.1"/>
    <property type="molecule type" value="Genomic_DNA"/>
</dbReference>
<reference evidence="1" key="1">
    <citation type="submission" date="2022-11" db="EMBL/GenBank/DDBJ databases">
        <title>High-quality draft genome sequence of Galbibacter sp. strain CMA-7.</title>
        <authorList>
            <person name="Wei L."/>
            <person name="Dong C."/>
            <person name="Shao Z."/>
        </authorList>
    </citation>
    <scope>NUCLEOTIDE SEQUENCE</scope>
    <source>
        <strain evidence="1">CMA-7</strain>
    </source>
</reference>
<organism evidence="1 2">
    <name type="scientific">Galbibacter pacificus</name>
    <dbReference type="NCBI Taxonomy" id="2996052"/>
    <lineage>
        <taxon>Bacteria</taxon>
        <taxon>Pseudomonadati</taxon>
        <taxon>Bacteroidota</taxon>
        <taxon>Flavobacteriia</taxon>
        <taxon>Flavobacteriales</taxon>
        <taxon>Flavobacteriaceae</taxon>
        <taxon>Galbibacter</taxon>
    </lineage>
</organism>
<gene>
    <name evidence="1" type="ORF">OSR52_11050</name>
</gene>
<dbReference type="RefSeq" id="WP_277899691.1">
    <property type="nucleotide sequence ID" value="NZ_JAPMUA010000003.1"/>
</dbReference>
<comment type="caution">
    <text evidence="1">The sequence shown here is derived from an EMBL/GenBank/DDBJ whole genome shotgun (WGS) entry which is preliminary data.</text>
</comment>
<accession>A0ABT6FT10</accession>
<sequence length="233" mass="25720">MKKYFPLYGFFLIISLSGCGDSDDSPPSPPTAVTLVFPEENSECTEGVVNASNPSTSTITFEWNASENTDTYQLSIRNLTTNNTETYTSNTPFMEVALERGVPYSWFVTSLNTSANESVNSNTWKFYNAGEGTINYPPFPADLLEPKSGATLYESNNTIYFSWDATDIDNDISGFELLLGPNDPPTISVATNITEESYTHSLLTTPGIYYWQIISTDSQGNSSISEVSQFKIE</sequence>
<dbReference type="Proteomes" id="UP001153642">
    <property type="component" value="Unassembled WGS sequence"/>
</dbReference>
<dbReference type="InterPro" id="IPR036116">
    <property type="entry name" value="FN3_sf"/>
</dbReference>
<dbReference type="SUPFAM" id="SSF49265">
    <property type="entry name" value="Fibronectin type III"/>
    <property type="match status" value="1"/>
</dbReference>
<dbReference type="Gene3D" id="2.60.40.10">
    <property type="entry name" value="Immunoglobulins"/>
    <property type="match status" value="1"/>
</dbReference>
<dbReference type="InterPro" id="IPR013783">
    <property type="entry name" value="Ig-like_fold"/>
</dbReference>
<dbReference type="PROSITE" id="PS51257">
    <property type="entry name" value="PROKAR_LIPOPROTEIN"/>
    <property type="match status" value="1"/>
</dbReference>
<evidence type="ECO:0000313" key="1">
    <source>
        <dbReference type="EMBL" id="MDG3586409.1"/>
    </source>
</evidence>
<evidence type="ECO:0000313" key="2">
    <source>
        <dbReference type="Proteomes" id="UP001153642"/>
    </source>
</evidence>